<dbReference type="Gene3D" id="3.40.50.11260">
    <property type="match status" value="1"/>
</dbReference>
<gene>
    <name evidence="1" type="ORF">QQF64_025462</name>
</gene>
<keyword evidence="2" id="KW-1185">Reference proteome</keyword>
<comment type="caution">
    <text evidence="1">The sequence shown here is derived from an EMBL/GenBank/DDBJ whole genome shotgun (WGS) entry which is preliminary data.</text>
</comment>
<name>A0ABR3NP38_9TELE</name>
<organism evidence="1 2">
    <name type="scientific">Cirrhinus molitorella</name>
    <name type="common">mud carp</name>
    <dbReference type="NCBI Taxonomy" id="172907"/>
    <lineage>
        <taxon>Eukaryota</taxon>
        <taxon>Metazoa</taxon>
        <taxon>Chordata</taxon>
        <taxon>Craniata</taxon>
        <taxon>Vertebrata</taxon>
        <taxon>Euteleostomi</taxon>
        <taxon>Actinopterygii</taxon>
        <taxon>Neopterygii</taxon>
        <taxon>Teleostei</taxon>
        <taxon>Ostariophysi</taxon>
        <taxon>Cypriniformes</taxon>
        <taxon>Cyprinidae</taxon>
        <taxon>Labeoninae</taxon>
        <taxon>Labeonini</taxon>
        <taxon>Cirrhinus</taxon>
    </lineage>
</organism>
<evidence type="ECO:0000313" key="1">
    <source>
        <dbReference type="EMBL" id="KAL1278789.1"/>
    </source>
</evidence>
<accession>A0ABR3NP38</accession>
<proteinExistence type="predicted"/>
<dbReference type="Proteomes" id="UP001558613">
    <property type="component" value="Unassembled WGS sequence"/>
</dbReference>
<protein>
    <submittedName>
        <fullName evidence="1">Uncharacterized protein</fullName>
    </submittedName>
</protein>
<dbReference type="EMBL" id="JAYMGO010000003">
    <property type="protein sequence ID" value="KAL1278789.1"/>
    <property type="molecule type" value="Genomic_DNA"/>
</dbReference>
<reference evidence="1 2" key="1">
    <citation type="submission" date="2023-09" db="EMBL/GenBank/DDBJ databases">
        <authorList>
            <person name="Wang M."/>
        </authorList>
    </citation>
    <scope>NUCLEOTIDE SEQUENCE [LARGE SCALE GENOMIC DNA]</scope>
    <source>
        <strain evidence="1">GT-2023</strain>
        <tissue evidence="1">Liver</tissue>
    </source>
</reference>
<evidence type="ECO:0000313" key="2">
    <source>
        <dbReference type="Proteomes" id="UP001558613"/>
    </source>
</evidence>
<sequence length="108" mass="12363">MRNIYYLCAPNRHLAEHSPYFEAMKRKDMEVLPNLDTHPAIITVLKMGAAQHFLHNYQLTSSSEERTQILQPTLEINAGRRSASTNSEMNLRFVSEAATSVFNIIQEL</sequence>